<dbReference type="Proteomes" id="UP001521116">
    <property type="component" value="Unassembled WGS sequence"/>
</dbReference>
<keyword evidence="2" id="KW-0560">Oxidoreductase</keyword>
<dbReference type="SMART" id="SM00822">
    <property type="entry name" value="PKS_KR"/>
    <property type="match status" value="1"/>
</dbReference>
<evidence type="ECO:0000256" key="2">
    <source>
        <dbReference type="ARBA" id="ARBA00023002"/>
    </source>
</evidence>
<organism evidence="4 5">
    <name type="scientific">Neofusicoccum ribis</name>
    <dbReference type="NCBI Taxonomy" id="45134"/>
    <lineage>
        <taxon>Eukaryota</taxon>
        <taxon>Fungi</taxon>
        <taxon>Dikarya</taxon>
        <taxon>Ascomycota</taxon>
        <taxon>Pezizomycotina</taxon>
        <taxon>Dothideomycetes</taxon>
        <taxon>Dothideomycetes incertae sedis</taxon>
        <taxon>Botryosphaeriales</taxon>
        <taxon>Botryosphaeriaceae</taxon>
        <taxon>Neofusicoccum</taxon>
    </lineage>
</organism>
<comment type="caution">
    <text evidence="4">The sequence shown here is derived from an EMBL/GenBank/DDBJ whole genome shotgun (WGS) entry which is preliminary data.</text>
</comment>
<feature type="domain" description="Ketoreductase" evidence="3">
    <location>
        <begin position="5"/>
        <end position="166"/>
    </location>
</feature>
<evidence type="ECO:0000313" key="5">
    <source>
        <dbReference type="Proteomes" id="UP001521116"/>
    </source>
</evidence>
<comment type="similarity">
    <text evidence="1">Belongs to the 3-beta-HSD family.</text>
</comment>
<proteinExistence type="inferred from homology"/>
<dbReference type="Gene3D" id="3.40.50.720">
    <property type="entry name" value="NAD(P)-binding Rossmann-like Domain"/>
    <property type="match status" value="1"/>
</dbReference>
<dbReference type="Pfam" id="PF01073">
    <property type="entry name" value="3Beta_HSD"/>
    <property type="match status" value="1"/>
</dbReference>
<dbReference type="InterPro" id="IPR002225">
    <property type="entry name" value="3Beta_OHSteriod_DH/Estase"/>
</dbReference>
<dbReference type="PANTHER" id="PTHR43245:SF51">
    <property type="entry name" value="SHORT CHAIN DEHYDROGENASE_REDUCTASE FAMILY 42E, MEMBER 2"/>
    <property type="match status" value="1"/>
</dbReference>
<name>A0ABR3T796_9PEZI</name>
<gene>
    <name evidence="4" type="ORF">SLS56_001906</name>
</gene>
<dbReference type="EMBL" id="JAJVDC020000012">
    <property type="protein sequence ID" value="KAL1635154.1"/>
    <property type="molecule type" value="Genomic_DNA"/>
</dbReference>
<dbReference type="PANTHER" id="PTHR43245">
    <property type="entry name" value="BIFUNCTIONAL POLYMYXIN RESISTANCE PROTEIN ARNA"/>
    <property type="match status" value="1"/>
</dbReference>
<dbReference type="SUPFAM" id="SSF51735">
    <property type="entry name" value="NAD(P)-binding Rossmann-fold domains"/>
    <property type="match status" value="1"/>
</dbReference>
<keyword evidence="5" id="KW-1185">Reference proteome</keyword>
<evidence type="ECO:0000256" key="1">
    <source>
        <dbReference type="ARBA" id="ARBA00009219"/>
    </source>
</evidence>
<sequence>MPPEEHILITGGAGFLGRYILHAFLTQHPSHRYTVLDISPPSTTPPPAFPPDHADVAFLQTDVRDAPAVRAALKAARPTVVVHAAGVVPAGAARYSRRRDLRAKVFGVNVEGTRNVLEAARACGSVRAFVYTSSATVVGDDLRRVGGCVNVGEEVAIGGASWVYGESKTHAETLVLAANDPSTPFLTTALRPSVLFGPGDANLLPPIHALIAARPPGATSVVLGDGLNLYDFTYVVNAADAHVLAALNLLRAETGTSVAGLPVFVTNAAPVPFRDFCRAVWARFGHVPRREVRVPAPAARALARVADAAAWAAGGREWSLSVGSVEDAVAVRG</sequence>
<dbReference type="InterPro" id="IPR050177">
    <property type="entry name" value="Lipid_A_modif_metabolic_enz"/>
</dbReference>
<protein>
    <recommendedName>
        <fullName evidence="3">Ketoreductase domain-containing protein</fullName>
    </recommendedName>
</protein>
<dbReference type="InterPro" id="IPR057326">
    <property type="entry name" value="KR_dom"/>
</dbReference>
<evidence type="ECO:0000313" key="4">
    <source>
        <dbReference type="EMBL" id="KAL1635154.1"/>
    </source>
</evidence>
<reference evidence="4 5" key="1">
    <citation type="submission" date="2024-02" db="EMBL/GenBank/DDBJ databases">
        <title>De novo assembly and annotation of 12 fungi associated with fruit tree decline syndrome in Ontario, Canada.</title>
        <authorList>
            <person name="Sulman M."/>
            <person name="Ellouze W."/>
            <person name="Ilyukhin E."/>
        </authorList>
    </citation>
    <scope>NUCLEOTIDE SEQUENCE [LARGE SCALE GENOMIC DNA]</scope>
    <source>
        <strain evidence="4 5">M1-105</strain>
    </source>
</reference>
<evidence type="ECO:0000259" key="3">
    <source>
        <dbReference type="SMART" id="SM00822"/>
    </source>
</evidence>
<dbReference type="InterPro" id="IPR036291">
    <property type="entry name" value="NAD(P)-bd_dom_sf"/>
</dbReference>
<accession>A0ABR3T796</accession>